<dbReference type="PROSITE" id="PS52040">
    <property type="entry name" value="TOPO_IIA"/>
    <property type="match status" value="1"/>
</dbReference>
<dbReference type="Gene3D" id="2.120.10.90">
    <property type="entry name" value="DNA gyrase/topoisomerase IV, subunit A, C-terminal"/>
    <property type="match status" value="1"/>
</dbReference>
<dbReference type="NCBIfam" id="TIGR01063">
    <property type="entry name" value="gyrA"/>
    <property type="match status" value="1"/>
</dbReference>
<dbReference type="Pfam" id="PF00521">
    <property type="entry name" value="DNA_topoisoIV"/>
    <property type="match status" value="1"/>
</dbReference>
<dbReference type="InterPro" id="IPR013760">
    <property type="entry name" value="Topo_IIA-like_dom_sf"/>
</dbReference>
<dbReference type="GO" id="GO:0005737">
    <property type="term" value="C:cytoplasm"/>
    <property type="evidence" value="ECO:0007669"/>
    <property type="project" value="UniProtKB-SubCell"/>
</dbReference>
<keyword evidence="8" id="KW-0963">Cytoplasm</keyword>
<dbReference type="InterPro" id="IPR035516">
    <property type="entry name" value="Gyrase/topoIV_suA_C"/>
</dbReference>
<keyword evidence="7 8" id="KW-0413">Isomerase</keyword>
<dbReference type="GO" id="GO:0003677">
    <property type="term" value="F:DNA binding"/>
    <property type="evidence" value="ECO:0007669"/>
    <property type="project" value="UniProtKB-UniRule"/>
</dbReference>
<comment type="subunit">
    <text evidence="8">Heterotetramer, composed of two GyrA and two GyrB chains. In the heterotetramer, GyrA contains the active site tyrosine that forms a transient covalent intermediate with DNA, while GyrB binds cofactors and catalyzes ATP hydrolysis.</text>
</comment>
<evidence type="ECO:0000256" key="5">
    <source>
        <dbReference type="ARBA" id="ARBA00023029"/>
    </source>
</evidence>
<comment type="caution">
    <text evidence="11">The sequence shown here is derived from an EMBL/GenBank/DDBJ whole genome shotgun (WGS) entry which is preliminary data.</text>
</comment>
<evidence type="ECO:0000313" key="12">
    <source>
        <dbReference type="Proteomes" id="UP000177996"/>
    </source>
</evidence>
<evidence type="ECO:0000259" key="10">
    <source>
        <dbReference type="PROSITE" id="PS52040"/>
    </source>
</evidence>
<evidence type="ECO:0000313" key="11">
    <source>
        <dbReference type="EMBL" id="OGZ09443.1"/>
    </source>
</evidence>
<reference evidence="11 12" key="1">
    <citation type="journal article" date="2016" name="Nat. Commun.">
        <title>Thousands of microbial genomes shed light on interconnected biogeochemical processes in an aquifer system.</title>
        <authorList>
            <person name="Anantharaman K."/>
            <person name="Brown C.T."/>
            <person name="Hug L.A."/>
            <person name="Sharon I."/>
            <person name="Castelle C.J."/>
            <person name="Probst A.J."/>
            <person name="Thomas B.C."/>
            <person name="Singh A."/>
            <person name="Wilkins M.J."/>
            <person name="Karaoz U."/>
            <person name="Brodie E.L."/>
            <person name="Williams K.H."/>
            <person name="Hubbard S.S."/>
            <person name="Banfield J.F."/>
        </authorList>
    </citation>
    <scope>NUCLEOTIDE SEQUENCE [LARGE SCALE GENOMIC DNA]</scope>
</reference>
<name>A0A1G2D7B1_9BACT</name>
<dbReference type="Pfam" id="PF03989">
    <property type="entry name" value="DNA_gyraseA_C"/>
    <property type="match status" value="6"/>
</dbReference>
<keyword evidence="3 8" id="KW-0547">Nucleotide-binding</keyword>
<organism evidence="11 12">
    <name type="scientific">Candidatus Lloydbacteria bacterium RIFCSPHIGHO2_02_FULL_50_13</name>
    <dbReference type="NCBI Taxonomy" id="1798661"/>
    <lineage>
        <taxon>Bacteria</taxon>
        <taxon>Candidatus Lloydiibacteriota</taxon>
    </lineage>
</organism>
<dbReference type="NCBIfam" id="NF004044">
    <property type="entry name" value="PRK05561.1"/>
    <property type="match status" value="1"/>
</dbReference>
<dbReference type="HAMAP" id="MF_01897">
    <property type="entry name" value="GyrA"/>
    <property type="match status" value="1"/>
</dbReference>
<sequence>MLAPARPSGVLPVNIVTEMRESYLDYAMSVIVSRALPDVRDGLKPVHRRILYAMQEAGLAASARFKKSATIVGDVLGKYHPHGDSSVYEAMVKMAQMFSMRYPLIIGQGNFGSIDGDGAAAYRYTEAKMSRIAGEVLKDLEKNTVLWSPSYDGSRKEPNVLPSAVPNLLLNGTLGIAVGMATNIPPHNLRELIDALTHLIDDPDASTEDLLNYVQGPDFPTGGIAYGKSDIRHAYGSGRGGVVCRGEAEIVEQKAGQSEIVISSIPYRVNKADLLAKIAELVREKKIEGIKDLRDESAKGDIRIVAYLKSSVPPQKVLNYLYRHTELETTYHYNMVALVDGVPQTLSLKTLLEEFVKHRKVVVKRRTEFDLNKAKDREHILLGLKKALDHIDAIVKTIKASKDAAFAHVNLMKQFKFSDRQATAILEMKLQKLAGLERKKIEDELRGVQALIKELETVLASPKKMLGVIREELLAIREKYGDDRRTKIVKGGVKEISVEDTIPEKETVLVFTAGGYIKRTDPAEYRVQRRGGVGVMDLDTKEEDFVTIFLSCSTHEDILFFTDKGKAYQIKAFELPEGRRATKGKSIQNFLSLGAEEHVTSMLAMPREVKEVAKLSLLMVTERGVVKKTAADSFKDVRRSGLLAIKLKPKDQLLSARFVEEGDDVSFVTSKGQSIRFAQNDVREMGRNAGGVRGMKLKGDDKIVTADVVRKVYDKPLLMVMSEHGYGKMTEMEEYKTQGRGGSGIKTANVTPKTGKVVAGMVLPDREGEIVAISKHSQVIRVPLKEIAVSGRSTQGSRIMKLRPGDSIASLTAL</sequence>
<dbReference type="InterPro" id="IPR013757">
    <property type="entry name" value="Topo_IIA_A_a_sf"/>
</dbReference>
<feature type="active site" description="O-(5'-phospho-DNA)-tyrosine intermediate" evidence="8 9">
    <location>
        <position position="124"/>
    </location>
</feature>
<dbReference type="FunFam" id="1.10.268.10:FF:000001">
    <property type="entry name" value="DNA gyrase subunit A"/>
    <property type="match status" value="1"/>
</dbReference>
<keyword evidence="5 8" id="KW-0799">Topoisomerase</keyword>
<evidence type="ECO:0000256" key="6">
    <source>
        <dbReference type="ARBA" id="ARBA00023125"/>
    </source>
</evidence>
<dbReference type="NCBIfam" id="NF004043">
    <property type="entry name" value="PRK05560.1"/>
    <property type="match status" value="1"/>
</dbReference>
<dbReference type="CDD" id="cd00187">
    <property type="entry name" value="TOP4c"/>
    <property type="match status" value="1"/>
</dbReference>
<dbReference type="Proteomes" id="UP000177996">
    <property type="component" value="Unassembled WGS sequence"/>
</dbReference>
<comment type="catalytic activity">
    <reaction evidence="1 8 9">
        <text>ATP-dependent breakage, passage and rejoining of double-stranded DNA.</text>
        <dbReference type="EC" id="5.6.2.2"/>
    </reaction>
</comment>
<accession>A0A1G2D7B1</accession>
<comment type="subcellular location">
    <subcellularLocation>
        <location evidence="8">Cytoplasm</location>
    </subcellularLocation>
</comment>
<evidence type="ECO:0000256" key="1">
    <source>
        <dbReference type="ARBA" id="ARBA00000185"/>
    </source>
</evidence>
<dbReference type="InterPro" id="IPR005743">
    <property type="entry name" value="GyrA"/>
</dbReference>
<dbReference type="GO" id="GO:0006265">
    <property type="term" value="P:DNA topological change"/>
    <property type="evidence" value="ECO:0007669"/>
    <property type="project" value="UniProtKB-UniRule"/>
</dbReference>
<comment type="miscellaneous">
    <text evidence="8">Few gyrases are as efficient as E.coli at forming negative supercoils. Not all organisms have 2 type II topoisomerases; in organisms with a single type II topoisomerase this enzyme also has to decatenate newly replicated chromosomes.</text>
</comment>
<dbReference type="SUPFAM" id="SSF56719">
    <property type="entry name" value="Type II DNA topoisomerase"/>
    <property type="match status" value="1"/>
</dbReference>
<comment type="similarity">
    <text evidence="2 8">Belongs to the type II topoisomerase GyrA/ParC subunit family.</text>
</comment>
<dbReference type="InterPro" id="IPR050220">
    <property type="entry name" value="Type_II_DNA_Topoisomerases"/>
</dbReference>
<evidence type="ECO:0000256" key="9">
    <source>
        <dbReference type="PROSITE-ProRule" id="PRU01384"/>
    </source>
</evidence>
<dbReference type="Gene3D" id="3.90.199.10">
    <property type="entry name" value="Topoisomerase II, domain 5"/>
    <property type="match status" value="1"/>
</dbReference>
<dbReference type="InterPro" id="IPR013758">
    <property type="entry name" value="Topo_IIA_A/C_ab"/>
</dbReference>
<proteinExistence type="inferred from homology"/>
<dbReference type="STRING" id="1798661.A3D65_02830"/>
<evidence type="ECO:0000256" key="7">
    <source>
        <dbReference type="ARBA" id="ARBA00023235"/>
    </source>
</evidence>
<feature type="short sequence motif" description="GyrA-box" evidence="8">
    <location>
        <begin position="528"/>
        <end position="534"/>
    </location>
</feature>
<evidence type="ECO:0000256" key="3">
    <source>
        <dbReference type="ARBA" id="ARBA00022741"/>
    </source>
</evidence>
<feature type="domain" description="Topo IIA-type catalytic" evidence="10">
    <location>
        <begin position="36"/>
        <end position="501"/>
    </location>
</feature>
<dbReference type="GO" id="GO:0005694">
    <property type="term" value="C:chromosome"/>
    <property type="evidence" value="ECO:0007669"/>
    <property type="project" value="InterPro"/>
</dbReference>
<dbReference type="EC" id="5.6.2.2" evidence="8"/>
<dbReference type="GO" id="GO:0009330">
    <property type="term" value="C:DNA topoisomerase type II (double strand cut, ATP-hydrolyzing) complex"/>
    <property type="evidence" value="ECO:0007669"/>
    <property type="project" value="TreeGrafter"/>
</dbReference>
<dbReference type="GO" id="GO:0005524">
    <property type="term" value="F:ATP binding"/>
    <property type="evidence" value="ECO:0007669"/>
    <property type="project" value="UniProtKB-UniRule"/>
</dbReference>
<keyword evidence="4 8" id="KW-0067">ATP-binding</keyword>
<evidence type="ECO:0000256" key="8">
    <source>
        <dbReference type="HAMAP-Rule" id="MF_01897"/>
    </source>
</evidence>
<dbReference type="SUPFAM" id="SSF101904">
    <property type="entry name" value="GyrA/ParC C-terminal domain-like"/>
    <property type="match status" value="1"/>
</dbReference>
<comment type="function">
    <text evidence="8">A type II topoisomerase that negatively supercoils closed circular double-stranded (ds) DNA in an ATP-dependent manner to modulate DNA topology and maintain chromosomes in an underwound state. Negative supercoiling favors strand separation, and DNA replication, transcription, recombination and repair, all of which involve strand separation. Also able to catalyze the interconversion of other topological isomers of dsDNA rings, including catenanes and knotted rings. Type II topoisomerases break and join 2 DNA strands simultaneously in an ATP-dependent manner.</text>
</comment>
<evidence type="ECO:0000256" key="2">
    <source>
        <dbReference type="ARBA" id="ARBA00008263"/>
    </source>
</evidence>
<gene>
    <name evidence="8" type="primary">gyrA</name>
    <name evidence="11" type="ORF">A3D65_02830</name>
</gene>
<dbReference type="SMART" id="SM00434">
    <property type="entry name" value="TOP4c"/>
    <property type="match status" value="1"/>
</dbReference>
<keyword evidence="6 8" id="KW-0238">DNA-binding</keyword>
<dbReference type="InterPro" id="IPR002205">
    <property type="entry name" value="Topo_IIA_dom_A"/>
</dbReference>
<evidence type="ECO:0000256" key="4">
    <source>
        <dbReference type="ARBA" id="ARBA00022840"/>
    </source>
</evidence>
<dbReference type="Gene3D" id="3.30.1360.40">
    <property type="match status" value="1"/>
</dbReference>
<protein>
    <recommendedName>
        <fullName evidence="8">DNA gyrase subunit A</fullName>
        <ecNumber evidence="8">5.6.2.2</ecNumber>
    </recommendedName>
</protein>
<dbReference type="FunFam" id="3.30.1360.40:FF:000002">
    <property type="entry name" value="DNA gyrase subunit A"/>
    <property type="match status" value="1"/>
</dbReference>
<dbReference type="InterPro" id="IPR006691">
    <property type="entry name" value="GyrA/parC_rep"/>
</dbReference>
<dbReference type="PANTHER" id="PTHR43493">
    <property type="entry name" value="DNA GYRASE/TOPOISOMERASE SUBUNIT A"/>
    <property type="match status" value="1"/>
</dbReference>
<dbReference type="EMBL" id="MHLL01000021">
    <property type="protein sequence ID" value="OGZ09443.1"/>
    <property type="molecule type" value="Genomic_DNA"/>
</dbReference>
<dbReference type="GO" id="GO:0034335">
    <property type="term" value="F:DNA negative supercoiling activity"/>
    <property type="evidence" value="ECO:0007669"/>
    <property type="project" value="UniProtKB-ARBA"/>
</dbReference>
<dbReference type="Gene3D" id="1.10.268.10">
    <property type="entry name" value="Topoisomerase, domain 3"/>
    <property type="match status" value="1"/>
</dbReference>
<dbReference type="GO" id="GO:0006261">
    <property type="term" value="P:DNA-templated DNA replication"/>
    <property type="evidence" value="ECO:0007669"/>
    <property type="project" value="UniProtKB-UniRule"/>
</dbReference>
<dbReference type="AlphaFoldDB" id="A0A1G2D7B1"/>
<dbReference type="PANTHER" id="PTHR43493:SF5">
    <property type="entry name" value="DNA GYRASE SUBUNIT A, CHLOROPLASTIC_MITOCHONDRIAL"/>
    <property type="match status" value="1"/>
</dbReference>